<evidence type="ECO:0000256" key="7">
    <source>
        <dbReference type="SAM" id="MobiDB-lite"/>
    </source>
</evidence>
<evidence type="ECO:0000256" key="5">
    <source>
        <dbReference type="ARBA" id="ARBA00022824"/>
    </source>
</evidence>
<gene>
    <name evidence="9" type="ORF">GFSPODELE1_LOCUS1442</name>
</gene>
<protein>
    <recommendedName>
        <fullName evidence="4">Ras modification protein ERF4</fullName>
    </recommendedName>
</protein>
<keyword evidence="6" id="KW-0472">Membrane</keyword>
<feature type="region of interest" description="Disordered" evidence="7">
    <location>
        <begin position="1"/>
        <end position="211"/>
    </location>
</feature>
<feature type="compositionally biased region" description="Basic and acidic residues" evidence="7">
    <location>
        <begin position="119"/>
        <end position="136"/>
    </location>
</feature>
<proteinExistence type="inferred from homology"/>
<dbReference type="PANTHER" id="PTHR13254:SF0">
    <property type="entry name" value="GOLGIN SUBFAMILY A MEMBER 7_ERF4 DOMAIN-CONTAINING PROTEIN"/>
    <property type="match status" value="1"/>
</dbReference>
<sequence>MTTSPPLFVVPPPSGLELKSSPAEPPAPYTPNSASTSSLHKPTEIPELPLPPEKPVAEMKPVDREGSEPEEPAGVPEVTGESEVANKGNASTEMIIAAPTALLPSPPLTEVEEQEDDKENVPSEHRERTSLRHLAEEDITNWQSSVDGSYHEDDLGYSTNEATPIDGGGGPLGTSMQQGGVSQDRLSVPSARHEPEHPLSLNTQPPSPPPWEIIEPPATNNRHLSPVGESFPETGRNMPKSISSRPLIPHSSYYFGPPPIDSAFGTNPIGHLGVHHPREIIRIERDYSGGELVQFAPIYPLELEGRITPTQFLETINAMNEVLISAHSLKHSLVENVLSFFTLQLSRVIVTSHYQKEMRRLHSVIDDFNRRLYNPVGLNILWPQKVAFMFLEIEYY</sequence>
<feature type="compositionally biased region" description="Basic and acidic residues" evidence="7">
    <location>
        <begin position="55"/>
        <end position="67"/>
    </location>
</feature>
<comment type="subcellular location">
    <subcellularLocation>
        <location evidence="1">Endoplasmic reticulum membrane</location>
        <topology evidence="1">Peripheral membrane protein</topology>
    </subcellularLocation>
</comment>
<reference evidence="10" key="1">
    <citation type="submission" date="2024-04" db="EMBL/GenBank/DDBJ databases">
        <authorList>
            <person name="Shaw F."/>
            <person name="Minotto A."/>
        </authorList>
    </citation>
    <scope>NUCLEOTIDE SEQUENCE [LARGE SCALE GENOMIC DNA]</scope>
</reference>
<comment type="similarity">
    <text evidence="2">Belongs to the ERF4 family.</text>
</comment>
<dbReference type="InterPro" id="IPR019383">
    <property type="entry name" value="Golgin_A_7/ERF4"/>
</dbReference>
<dbReference type="PANTHER" id="PTHR13254">
    <property type="entry name" value="GOLGI AUTOANTIGEN, GOLGIN SUBFAMILY A, 7"/>
    <property type="match status" value="1"/>
</dbReference>
<evidence type="ECO:0000256" key="3">
    <source>
        <dbReference type="ARBA" id="ARBA00011396"/>
    </source>
</evidence>
<accession>A0ABP1CQM0</accession>
<feature type="domain" description="Golgin subfamily A member 7/ERF4" evidence="8">
    <location>
        <begin position="280"/>
        <end position="392"/>
    </location>
</feature>
<feature type="compositionally biased region" description="Polar residues" evidence="7">
    <location>
        <begin position="174"/>
        <end position="185"/>
    </location>
</feature>
<comment type="subunit">
    <text evidence="3">Interacts with ERF2.</text>
</comment>
<evidence type="ECO:0000313" key="9">
    <source>
        <dbReference type="EMBL" id="CAL1697018.1"/>
    </source>
</evidence>
<feature type="compositionally biased region" description="Polar residues" evidence="7">
    <location>
        <begin position="30"/>
        <end position="40"/>
    </location>
</feature>
<dbReference type="InterPro" id="IPR051371">
    <property type="entry name" value="Ras_palmitoyltransferase"/>
</dbReference>
<evidence type="ECO:0000256" key="4">
    <source>
        <dbReference type="ARBA" id="ARBA00018463"/>
    </source>
</evidence>
<dbReference type="Proteomes" id="UP001497453">
    <property type="component" value="Chromosome 1"/>
</dbReference>
<evidence type="ECO:0000256" key="6">
    <source>
        <dbReference type="ARBA" id="ARBA00023136"/>
    </source>
</evidence>
<evidence type="ECO:0000256" key="1">
    <source>
        <dbReference type="ARBA" id="ARBA00004406"/>
    </source>
</evidence>
<name>A0ABP1CQM0_9APHY</name>
<dbReference type="EMBL" id="OZ037944">
    <property type="protein sequence ID" value="CAL1697018.1"/>
    <property type="molecule type" value="Genomic_DNA"/>
</dbReference>
<evidence type="ECO:0000256" key="2">
    <source>
        <dbReference type="ARBA" id="ARBA00007732"/>
    </source>
</evidence>
<keyword evidence="10" id="KW-1185">Reference proteome</keyword>
<keyword evidence="5" id="KW-0256">Endoplasmic reticulum</keyword>
<dbReference type="Pfam" id="PF10256">
    <property type="entry name" value="Erf4"/>
    <property type="match status" value="1"/>
</dbReference>
<evidence type="ECO:0000259" key="8">
    <source>
        <dbReference type="Pfam" id="PF10256"/>
    </source>
</evidence>
<evidence type="ECO:0000313" key="10">
    <source>
        <dbReference type="Proteomes" id="UP001497453"/>
    </source>
</evidence>
<organism evidence="9 10">
    <name type="scientific">Somion occarium</name>
    <dbReference type="NCBI Taxonomy" id="3059160"/>
    <lineage>
        <taxon>Eukaryota</taxon>
        <taxon>Fungi</taxon>
        <taxon>Dikarya</taxon>
        <taxon>Basidiomycota</taxon>
        <taxon>Agaricomycotina</taxon>
        <taxon>Agaricomycetes</taxon>
        <taxon>Polyporales</taxon>
        <taxon>Cerrenaceae</taxon>
        <taxon>Somion</taxon>
    </lineage>
</organism>